<evidence type="ECO:0000313" key="1">
    <source>
        <dbReference type="EMBL" id="KZF22539.1"/>
    </source>
</evidence>
<dbReference type="EMBL" id="KV407458">
    <property type="protein sequence ID" value="KZF22539.1"/>
    <property type="molecule type" value="Genomic_DNA"/>
</dbReference>
<name>A0A165GSH6_XYLHT</name>
<gene>
    <name evidence="1" type="ORF">L228DRAFT_246861</name>
</gene>
<dbReference type="GeneID" id="28897644"/>
<reference evidence="1 2" key="1">
    <citation type="journal article" date="2016" name="Fungal Biol.">
        <title>The genome of Xylona heveae provides a window into fungal endophytism.</title>
        <authorList>
            <person name="Gazis R."/>
            <person name="Kuo A."/>
            <person name="Riley R."/>
            <person name="LaButti K."/>
            <person name="Lipzen A."/>
            <person name="Lin J."/>
            <person name="Amirebrahimi M."/>
            <person name="Hesse C.N."/>
            <person name="Spatafora J.W."/>
            <person name="Henrissat B."/>
            <person name="Hainaut M."/>
            <person name="Grigoriev I.V."/>
            <person name="Hibbett D.S."/>
        </authorList>
    </citation>
    <scope>NUCLEOTIDE SEQUENCE [LARGE SCALE GENOMIC DNA]</scope>
    <source>
        <strain evidence="1 2">TC161</strain>
    </source>
</reference>
<proteinExistence type="predicted"/>
<sequence length="76" mass="8133">MASRANISHKRAGLSGNLNLCSLASPTAGQKVVIDWWAAIGLFLSTCSDSRQGVEPLKLSATVIIIHISEALRHIH</sequence>
<protein>
    <submittedName>
        <fullName evidence="1">Uncharacterized protein</fullName>
    </submittedName>
</protein>
<keyword evidence="2" id="KW-1185">Reference proteome</keyword>
<dbReference type="Proteomes" id="UP000076632">
    <property type="component" value="Unassembled WGS sequence"/>
</dbReference>
<evidence type="ECO:0000313" key="2">
    <source>
        <dbReference type="Proteomes" id="UP000076632"/>
    </source>
</evidence>
<dbReference type="RefSeq" id="XP_018188094.1">
    <property type="nucleotide sequence ID" value="XM_018332507.1"/>
</dbReference>
<accession>A0A165GSH6</accession>
<dbReference type="InParanoid" id="A0A165GSH6"/>
<organism evidence="1 2">
    <name type="scientific">Xylona heveae (strain CBS 132557 / TC161)</name>
    <dbReference type="NCBI Taxonomy" id="1328760"/>
    <lineage>
        <taxon>Eukaryota</taxon>
        <taxon>Fungi</taxon>
        <taxon>Dikarya</taxon>
        <taxon>Ascomycota</taxon>
        <taxon>Pezizomycotina</taxon>
        <taxon>Xylonomycetes</taxon>
        <taxon>Xylonales</taxon>
        <taxon>Xylonaceae</taxon>
        <taxon>Xylona</taxon>
    </lineage>
</organism>
<dbReference type="AlphaFoldDB" id="A0A165GSH6"/>